<dbReference type="SUPFAM" id="SSF46767">
    <property type="entry name" value="Methylated DNA-protein cysteine methyltransferase, C-terminal domain"/>
    <property type="match status" value="1"/>
</dbReference>
<evidence type="ECO:0000259" key="7">
    <source>
        <dbReference type="Pfam" id="PF01035"/>
    </source>
</evidence>
<dbReference type="AlphaFoldDB" id="A0A642C2A2"/>
<name>A0A642C2A2_BACOV</name>
<evidence type="ECO:0000313" key="9">
    <source>
        <dbReference type="Proteomes" id="UP000435985"/>
    </source>
</evidence>
<dbReference type="NCBIfam" id="TIGR00589">
    <property type="entry name" value="ogt"/>
    <property type="match status" value="1"/>
</dbReference>
<feature type="domain" description="Methylated-DNA-[protein]-cysteine S-methyltransferase DNA binding" evidence="7">
    <location>
        <begin position="1"/>
        <end position="44"/>
    </location>
</feature>
<comment type="catalytic activity">
    <reaction evidence="1">
        <text>a 4-O-methyl-thymidine in DNA + L-cysteinyl-[protein] = a thymidine in DNA + S-methyl-L-cysteinyl-[protein]</text>
        <dbReference type="Rhea" id="RHEA:53428"/>
        <dbReference type="Rhea" id="RHEA-COMP:10131"/>
        <dbReference type="Rhea" id="RHEA-COMP:10132"/>
        <dbReference type="Rhea" id="RHEA-COMP:13555"/>
        <dbReference type="Rhea" id="RHEA-COMP:13556"/>
        <dbReference type="ChEBI" id="CHEBI:29950"/>
        <dbReference type="ChEBI" id="CHEBI:82612"/>
        <dbReference type="ChEBI" id="CHEBI:137386"/>
        <dbReference type="ChEBI" id="CHEBI:137387"/>
        <dbReference type="EC" id="2.1.1.63"/>
    </reaction>
</comment>
<evidence type="ECO:0000256" key="1">
    <source>
        <dbReference type="ARBA" id="ARBA00001286"/>
    </source>
</evidence>
<evidence type="ECO:0000256" key="2">
    <source>
        <dbReference type="ARBA" id="ARBA00022603"/>
    </source>
</evidence>
<dbReference type="EMBL" id="VWFO01000763">
    <property type="protein sequence ID" value="KAA4644647.1"/>
    <property type="molecule type" value="Genomic_DNA"/>
</dbReference>
<accession>A0A642C2A2</accession>
<dbReference type="PROSITE" id="PS00374">
    <property type="entry name" value="MGMT"/>
    <property type="match status" value="1"/>
</dbReference>
<feature type="non-terminal residue" evidence="8">
    <location>
        <position position="1"/>
    </location>
</feature>
<evidence type="ECO:0000313" key="8">
    <source>
        <dbReference type="EMBL" id="KAA4644647.1"/>
    </source>
</evidence>
<dbReference type="InterPro" id="IPR001497">
    <property type="entry name" value="MethylDNA_cys_MeTrfase_AS"/>
</dbReference>
<dbReference type="InterPro" id="IPR036217">
    <property type="entry name" value="MethylDNA_cys_MeTrfase_DNAb"/>
</dbReference>
<evidence type="ECO:0000256" key="3">
    <source>
        <dbReference type="ARBA" id="ARBA00022679"/>
    </source>
</evidence>
<dbReference type="PANTHER" id="PTHR10815">
    <property type="entry name" value="METHYLATED-DNA--PROTEIN-CYSTEINE METHYLTRANSFERASE"/>
    <property type="match status" value="1"/>
</dbReference>
<evidence type="ECO:0000256" key="4">
    <source>
        <dbReference type="ARBA" id="ARBA00022763"/>
    </source>
</evidence>
<dbReference type="InterPro" id="IPR036388">
    <property type="entry name" value="WH-like_DNA-bd_sf"/>
</dbReference>
<organism evidence="8 9">
    <name type="scientific">Bacteroides ovatus</name>
    <dbReference type="NCBI Taxonomy" id="28116"/>
    <lineage>
        <taxon>Bacteria</taxon>
        <taxon>Pseudomonadati</taxon>
        <taxon>Bacteroidota</taxon>
        <taxon>Bacteroidia</taxon>
        <taxon>Bacteroidales</taxon>
        <taxon>Bacteroidaceae</taxon>
        <taxon>Bacteroides</taxon>
    </lineage>
</organism>
<dbReference type="Gene3D" id="1.10.10.10">
    <property type="entry name" value="Winged helix-like DNA-binding domain superfamily/Winged helix DNA-binding domain"/>
    <property type="match status" value="1"/>
</dbReference>
<keyword evidence="5" id="KW-0234">DNA repair</keyword>
<proteinExistence type="predicted"/>
<comment type="caution">
    <text evidence="8">The sequence shown here is derived from an EMBL/GenBank/DDBJ whole genome shotgun (WGS) entry which is preliminary data.</text>
</comment>
<sequence>VASSNGANSISILIPCHRVIGSDHKLTGYAGGLVAKKTLLELESNERRLL</sequence>
<dbReference type="CDD" id="cd06445">
    <property type="entry name" value="ATase"/>
    <property type="match status" value="1"/>
</dbReference>
<dbReference type="Pfam" id="PF01035">
    <property type="entry name" value="DNA_binding_1"/>
    <property type="match status" value="1"/>
</dbReference>
<comment type="catalytic activity">
    <reaction evidence="6">
        <text>a 6-O-methyl-2'-deoxyguanosine in DNA + L-cysteinyl-[protein] = S-methyl-L-cysteinyl-[protein] + a 2'-deoxyguanosine in DNA</text>
        <dbReference type="Rhea" id="RHEA:24000"/>
        <dbReference type="Rhea" id="RHEA-COMP:10131"/>
        <dbReference type="Rhea" id="RHEA-COMP:10132"/>
        <dbReference type="Rhea" id="RHEA-COMP:11367"/>
        <dbReference type="Rhea" id="RHEA-COMP:11368"/>
        <dbReference type="ChEBI" id="CHEBI:29950"/>
        <dbReference type="ChEBI" id="CHEBI:82612"/>
        <dbReference type="ChEBI" id="CHEBI:85445"/>
        <dbReference type="ChEBI" id="CHEBI:85448"/>
        <dbReference type="EC" id="2.1.1.63"/>
    </reaction>
</comment>
<keyword evidence="2" id="KW-0489">Methyltransferase</keyword>
<dbReference type="Proteomes" id="UP000435985">
    <property type="component" value="Unassembled WGS sequence"/>
</dbReference>
<protein>
    <submittedName>
        <fullName evidence="8">MGMT family protein</fullName>
    </submittedName>
</protein>
<keyword evidence="3" id="KW-0808">Transferase</keyword>
<reference evidence="8 9" key="1">
    <citation type="journal article" date="2019" name="Nat. Med.">
        <title>A library of human gut bacterial isolates paired with longitudinal multiomics data enables mechanistic microbiome research.</title>
        <authorList>
            <person name="Poyet M."/>
            <person name="Groussin M."/>
            <person name="Gibbons S.M."/>
            <person name="Avila-Pacheco J."/>
            <person name="Jiang X."/>
            <person name="Kearney S.M."/>
            <person name="Perrotta A.R."/>
            <person name="Berdy B."/>
            <person name="Zhao S."/>
            <person name="Lieberman T.D."/>
            <person name="Swanson P.K."/>
            <person name="Smith M."/>
            <person name="Roesemann S."/>
            <person name="Alexander J.E."/>
            <person name="Rich S.A."/>
            <person name="Livny J."/>
            <person name="Vlamakis H."/>
            <person name="Clish C."/>
            <person name="Bullock K."/>
            <person name="Deik A."/>
            <person name="Scott J."/>
            <person name="Pierce K.A."/>
            <person name="Xavier R.J."/>
            <person name="Alm E.J."/>
        </authorList>
    </citation>
    <scope>NUCLEOTIDE SEQUENCE [LARGE SCALE GENOMIC DNA]</scope>
    <source>
        <strain evidence="8 9">BIOML-A14</strain>
    </source>
</reference>
<dbReference type="PANTHER" id="PTHR10815:SF5">
    <property type="entry name" value="METHYLATED-DNA--PROTEIN-CYSTEINE METHYLTRANSFERASE"/>
    <property type="match status" value="1"/>
</dbReference>
<dbReference type="GO" id="GO:0032259">
    <property type="term" value="P:methylation"/>
    <property type="evidence" value="ECO:0007669"/>
    <property type="project" value="UniProtKB-KW"/>
</dbReference>
<dbReference type="InterPro" id="IPR014048">
    <property type="entry name" value="MethylDNA_cys_MeTrfase_DNA-bd"/>
</dbReference>
<keyword evidence="4" id="KW-0227">DNA damage</keyword>
<dbReference type="GO" id="GO:0006281">
    <property type="term" value="P:DNA repair"/>
    <property type="evidence" value="ECO:0007669"/>
    <property type="project" value="UniProtKB-KW"/>
</dbReference>
<evidence type="ECO:0000256" key="5">
    <source>
        <dbReference type="ARBA" id="ARBA00023204"/>
    </source>
</evidence>
<gene>
    <name evidence="8" type="ORF">F3B98_33380</name>
</gene>
<dbReference type="GO" id="GO:0003908">
    <property type="term" value="F:methylated-DNA-[protein]-cysteine S-methyltransferase activity"/>
    <property type="evidence" value="ECO:0007669"/>
    <property type="project" value="UniProtKB-EC"/>
</dbReference>
<evidence type="ECO:0000256" key="6">
    <source>
        <dbReference type="ARBA" id="ARBA00049348"/>
    </source>
</evidence>